<sequence length="453" mass="51146">MCASTWYPAFGTQSSSSPLTAKYEWTQLEFDYATEAEREQAIANGDFSQISLAPIDVDVYHEGNKKSKIFVTIPRFPTGVPATLGTVTDKMRDGNPIIAPYPSWSWHQNLNDCLPDRIVSVFRVKIDECGRLWVLDAGRIVDTRICPAQLLVFDVQTNELLDRYEIPNDQLYSNSILVTPIVDVRDPHTGCRDTFVYMADCQAMSLIVYDMQRKTSWRIIDKTMYPSPEFGTYHLAGQEFELMDGLLGMDLSPYKSGEDRILYYHAMSSNTEHRVYTSLIRNQSIFIHDPTAAPQIFYTYPGRRSTQAPAQAIDKNGISYFGLVSDMSMNCWNTAADYGERNIGVLAQSNRLLQFASGVKVINNRRGAQELWVVTMRFQKLATGTVNPSETNFRILKANIEDLTRGSKCLNVPPNQNHRPNKGQGNRPSYAGSGYGYGRNSKREINPIVFPDS</sequence>
<dbReference type="InterPro" id="IPR017996">
    <property type="entry name" value="MRJP/yellow-related"/>
</dbReference>
<evidence type="ECO:0000256" key="5">
    <source>
        <dbReference type="ARBA" id="ARBA00023180"/>
    </source>
</evidence>
<dbReference type="InterPro" id="IPR011042">
    <property type="entry name" value="6-blade_b-propeller_TolB-like"/>
</dbReference>
<keyword evidence="8" id="KW-1185">Reference proteome</keyword>
<dbReference type="Gene3D" id="2.120.10.30">
    <property type="entry name" value="TolB, C-terminal domain"/>
    <property type="match status" value="1"/>
</dbReference>
<keyword evidence="4" id="KW-0732">Signal</keyword>
<keyword evidence="5" id="KW-0325">Glycoprotein</keyword>
<accession>A0A8K0GL76</accession>
<comment type="subcellular location">
    <subcellularLocation>
        <location evidence="1">Secreted</location>
    </subcellularLocation>
</comment>
<evidence type="ECO:0000256" key="3">
    <source>
        <dbReference type="ARBA" id="ARBA00022525"/>
    </source>
</evidence>
<evidence type="ECO:0000256" key="4">
    <source>
        <dbReference type="ARBA" id="ARBA00022729"/>
    </source>
</evidence>
<dbReference type="OrthoDB" id="8184345at2759"/>
<evidence type="ECO:0000256" key="6">
    <source>
        <dbReference type="SAM" id="MobiDB-lite"/>
    </source>
</evidence>
<reference evidence="7" key="1">
    <citation type="submission" date="2019-08" db="EMBL/GenBank/DDBJ databases">
        <title>The genome of the North American firefly Photinus pyralis.</title>
        <authorList>
            <consortium name="Photinus pyralis genome working group"/>
            <person name="Fallon T.R."/>
            <person name="Sander Lower S.E."/>
            <person name="Weng J.-K."/>
        </authorList>
    </citation>
    <scope>NUCLEOTIDE SEQUENCE</scope>
    <source>
        <strain evidence="7">TRF0915ILg1</strain>
        <tissue evidence="7">Whole body</tissue>
    </source>
</reference>
<name>A0A8K0GL76_IGNLU</name>
<keyword evidence="3" id="KW-0964">Secreted</keyword>
<evidence type="ECO:0000313" key="8">
    <source>
        <dbReference type="Proteomes" id="UP000801492"/>
    </source>
</evidence>
<dbReference type="Pfam" id="PF03022">
    <property type="entry name" value="MRJP"/>
    <property type="match status" value="1"/>
</dbReference>
<evidence type="ECO:0008006" key="9">
    <source>
        <dbReference type="Google" id="ProtNLM"/>
    </source>
</evidence>
<gene>
    <name evidence="7" type="ORF">ILUMI_02008</name>
</gene>
<feature type="region of interest" description="Disordered" evidence="6">
    <location>
        <begin position="407"/>
        <end position="453"/>
    </location>
</feature>
<dbReference type="Proteomes" id="UP000801492">
    <property type="component" value="Unassembled WGS sequence"/>
</dbReference>
<feature type="compositionally biased region" description="Polar residues" evidence="6">
    <location>
        <begin position="413"/>
        <end position="427"/>
    </location>
</feature>
<organism evidence="7 8">
    <name type="scientific">Ignelater luminosus</name>
    <name type="common">Cucubano</name>
    <name type="synonym">Pyrophorus luminosus</name>
    <dbReference type="NCBI Taxonomy" id="2038154"/>
    <lineage>
        <taxon>Eukaryota</taxon>
        <taxon>Metazoa</taxon>
        <taxon>Ecdysozoa</taxon>
        <taxon>Arthropoda</taxon>
        <taxon>Hexapoda</taxon>
        <taxon>Insecta</taxon>
        <taxon>Pterygota</taxon>
        <taxon>Neoptera</taxon>
        <taxon>Endopterygota</taxon>
        <taxon>Coleoptera</taxon>
        <taxon>Polyphaga</taxon>
        <taxon>Elateriformia</taxon>
        <taxon>Elateroidea</taxon>
        <taxon>Elateridae</taxon>
        <taxon>Agrypninae</taxon>
        <taxon>Pyrophorini</taxon>
        <taxon>Ignelater</taxon>
    </lineage>
</organism>
<dbReference type="PANTHER" id="PTHR10009">
    <property type="entry name" value="PROTEIN YELLOW-RELATED"/>
    <property type="match status" value="1"/>
</dbReference>
<evidence type="ECO:0000256" key="2">
    <source>
        <dbReference type="ARBA" id="ARBA00009127"/>
    </source>
</evidence>
<dbReference type="PANTHER" id="PTHR10009:SF7">
    <property type="entry name" value="GH10609P-RELATED"/>
    <property type="match status" value="1"/>
</dbReference>
<proteinExistence type="inferred from homology"/>
<dbReference type="GO" id="GO:0005576">
    <property type="term" value="C:extracellular region"/>
    <property type="evidence" value="ECO:0007669"/>
    <property type="project" value="UniProtKB-SubCell"/>
</dbReference>
<protein>
    <recommendedName>
        <fullName evidence="9">Major royal jelly protein</fullName>
    </recommendedName>
</protein>
<dbReference type="AlphaFoldDB" id="A0A8K0GL76"/>
<evidence type="ECO:0000256" key="1">
    <source>
        <dbReference type="ARBA" id="ARBA00004613"/>
    </source>
</evidence>
<dbReference type="EMBL" id="VTPC01000828">
    <property type="protein sequence ID" value="KAF2904169.1"/>
    <property type="molecule type" value="Genomic_DNA"/>
</dbReference>
<comment type="caution">
    <text evidence="7">The sequence shown here is derived from an EMBL/GenBank/DDBJ whole genome shotgun (WGS) entry which is preliminary data.</text>
</comment>
<comment type="similarity">
    <text evidence="2">Belongs to the major royal jelly protein family.</text>
</comment>
<dbReference type="PRINTS" id="PR01366">
    <property type="entry name" value="ROYALJELLY"/>
</dbReference>
<evidence type="ECO:0000313" key="7">
    <source>
        <dbReference type="EMBL" id="KAF2904169.1"/>
    </source>
</evidence>
<dbReference type="FunFam" id="2.120.10.30:FF:000045">
    <property type="entry name" value="Blast:Protein yellow"/>
    <property type="match status" value="1"/>
</dbReference>